<dbReference type="PROSITE" id="PS51384">
    <property type="entry name" value="FAD_FR"/>
    <property type="match status" value="1"/>
</dbReference>
<keyword evidence="2" id="KW-0479">Metal-binding</keyword>
<dbReference type="STRING" id="1073574.GOARA_067_00820"/>
<dbReference type="Pfam" id="PF00175">
    <property type="entry name" value="NAD_binding_1"/>
    <property type="match status" value="1"/>
</dbReference>
<organism evidence="6 7">
    <name type="scientific">Gordonia araii NBRC 100433</name>
    <dbReference type="NCBI Taxonomy" id="1073574"/>
    <lineage>
        <taxon>Bacteria</taxon>
        <taxon>Bacillati</taxon>
        <taxon>Actinomycetota</taxon>
        <taxon>Actinomycetes</taxon>
        <taxon>Mycobacteriales</taxon>
        <taxon>Gordoniaceae</taxon>
        <taxon>Gordonia</taxon>
    </lineage>
</organism>
<feature type="domain" description="FAD-binding FR-type" evidence="5">
    <location>
        <begin position="35"/>
        <end position="138"/>
    </location>
</feature>
<dbReference type="InterPro" id="IPR012675">
    <property type="entry name" value="Beta-grasp_dom_sf"/>
</dbReference>
<dbReference type="Gene3D" id="3.10.20.30">
    <property type="match status" value="1"/>
</dbReference>
<keyword evidence="3" id="KW-0411">Iron-sulfur</keyword>
<dbReference type="InterPro" id="IPR050415">
    <property type="entry name" value="MRET"/>
</dbReference>
<dbReference type="EMBL" id="BAEE01000067">
    <property type="protein sequence ID" value="GAB11340.1"/>
    <property type="molecule type" value="Genomic_DNA"/>
</dbReference>
<evidence type="ECO:0000259" key="5">
    <source>
        <dbReference type="PROSITE" id="PS51384"/>
    </source>
</evidence>
<dbReference type="PANTHER" id="PTHR47354:SF3">
    <property type="entry name" value="OXIDOREDUCTASE-RELATED"/>
    <property type="match status" value="1"/>
</dbReference>
<dbReference type="CDD" id="cd00207">
    <property type="entry name" value="fer2"/>
    <property type="match status" value="1"/>
</dbReference>
<evidence type="ECO:0000313" key="6">
    <source>
        <dbReference type="EMBL" id="GAB11340.1"/>
    </source>
</evidence>
<sequence length="358" mass="38482">MSTRLSNFMGSVVQAALAPHPVDRYLELVDPMITWRDLRAQVIDVRRATDRTVTLTLRPTRQWKGHKSGQFVQLSTVINGVRHMRCFSPANAAGGRNDDIELTITAHDDGFVSRHLREHARPGMVVGLDQAAGDFTLPENPGGSMVFISGGSGITPVLSMLRTLVAQNYQGAMTFVHYARSADDVAYASELSNLAALYPNLDLRLHYTRGASPDHFTGEHVADVTTGDTQIFVCGPASLMTAVREHCEAAGLGDRLHSEAFSLATAPVIDPNEPTTGELSFTSSGITAANDGRTILDQAEAAGLSPESGCRMGICFSCTKVKKSGCTRNILTGETDSEADKHIQLCVNTPVGDVEIEV</sequence>
<dbReference type="RefSeq" id="WP_007323415.1">
    <property type="nucleotide sequence ID" value="NZ_BAEE01000067.1"/>
</dbReference>
<proteinExistence type="predicted"/>
<dbReference type="InterPro" id="IPR001433">
    <property type="entry name" value="OxRdtase_FAD/NAD-bd"/>
</dbReference>
<dbReference type="Proteomes" id="UP000035088">
    <property type="component" value="Unassembled WGS sequence"/>
</dbReference>
<evidence type="ECO:0000256" key="3">
    <source>
        <dbReference type="ARBA" id="ARBA00023014"/>
    </source>
</evidence>
<dbReference type="PANTHER" id="PTHR47354">
    <property type="entry name" value="NADH OXIDOREDUCTASE HCR"/>
    <property type="match status" value="1"/>
</dbReference>
<dbReference type="SUPFAM" id="SSF63380">
    <property type="entry name" value="Riboflavin synthase domain-like"/>
    <property type="match status" value="1"/>
</dbReference>
<dbReference type="InterPro" id="IPR017938">
    <property type="entry name" value="Riboflavin_synthase-like_b-brl"/>
</dbReference>
<dbReference type="Gene3D" id="2.40.30.10">
    <property type="entry name" value="Translation factors"/>
    <property type="match status" value="1"/>
</dbReference>
<dbReference type="OrthoDB" id="9796486at2"/>
<evidence type="ECO:0000313" key="7">
    <source>
        <dbReference type="Proteomes" id="UP000035088"/>
    </source>
</evidence>
<dbReference type="InterPro" id="IPR039261">
    <property type="entry name" value="FNR_nucleotide-bd"/>
</dbReference>
<keyword evidence="7" id="KW-1185">Reference proteome</keyword>
<keyword evidence="2" id="KW-0408">Iron</keyword>
<dbReference type="Pfam" id="PF00970">
    <property type="entry name" value="FAD_binding_6"/>
    <property type="match status" value="1"/>
</dbReference>
<dbReference type="InterPro" id="IPR017927">
    <property type="entry name" value="FAD-bd_FR_type"/>
</dbReference>
<dbReference type="SUPFAM" id="SSF52343">
    <property type="entry name" value="Ferredoxin reductase-like, C-terminal NADP-linked domain"/>
    <property type="match status" value="1"/>
</dbReference>
<gene>
    <name evidence="6" type="ORF">GOARA_067_00820</name>
</gene>
<evidence type="ECO:0000256" key="1">
    <source>
        <dbReference type="ARBA" id="ARBA00001974"/>
    </source>
</evidence>
<dbReference type="AlphaFoldDB" id="G7H618"/>
<dbReference type="InterPro" id="IPR001041">
    <property type="entry name" value="2Fe-2S_ferredoxin-type"/>
</dbReference>
<dbReference type="GO" id="GO:0016491">
    <property type="term" value="F:oxidoreductase activity"/>
    <property type="evidence" value="ECO:0007669"/>
    <property type="project" value="InterPro"/>
</dbReference>
<comment type="cofactor">
    <cofactor evidence="1">
        <name>FAD</name>
        <dbReference type="ChEBI" id="CHEBI:57692"/>
    </cofactor>
</comment>
<dbReference type="GO" id="GO:0051537">
    <property type="term" value="F:2 iron, 2 sulfur cluster binding"/>
    <property type="evidence" value="ECO:0007669"/>
    <property type="project" value="UniProtKB-KW"/>
</dbReference>
<feature type="domain" description="2Fe-2S ferredoxin-type" evidence="4">
    <location>
        <begin position="277"/>
        <end position="358"/>
    </location>
</feature>
<keyword evidence="2" id="KW-0001">2Fe-2S</keyword>
<accession>G7H618</accession>
<comment type="caution">
    <text evidence="6">The sequence shown here is derived from an EMBL/GenBank/DDBJ whole genome shotgun (WGS) entry which is preliminary data.</text>
</comment>
<dbReference type="InterPro" id="IPR008333">
    <property type="entry name" value="Cbr1-like_FAD-bd_dom"/>
</dbReference>
<dbReference type="CDD" id="cd06216">
    <property type="entry name" value="FNR_iron_sulfur_binding_2"/>
    <property type="match status" value="1"/>
</dbReference>
<dbReference type="PRINTS" id="PR00410">
    <property type="entry name" value="PHEHYDRXLASE"/>
</dbReference>
<reference evidence="6 7" key="1">
    <citation type="submission" date="2011-11" db="EMBL/GenBank/DDBJ databases">
        <title>Whole genome shotgun sequence of Gordonia araii NBRC 100433.</title>
        <authorList>
            <person name="Yoshida Y."/>
            <person name="Hosoyama A."/>
            <person name="Tsuchikane K."/>
            <person name="Katsumata H."/>
            <person name="Yamazaki S."/>
            <person name="Fujita N."/>
        </authorList>
    </citation>
    <scope>NUCLEOTIDE SEQUENCE [LARGE SCALE GENOMIC DNA]</scope>
    <source>
        <strain evidence="6 7">NBRC 100433</strain>
    </source>
</reference>
<name>G7H618_9ACTN</name>
<dbReference type="SUPFAM" id="SSF54292">
    <property type="entry name" value="2Fe-2S ferredoxin-like"/>
    <property type="match status" value="1"/>
</dbReference>
<dbReference type="Pfam" id="PF00111">
    <property type="entry name" value="Fer2"/>
    <property type="match status" value="1"/>
</dbReference>
<protein>
    <submittedName>
        <fullName evidence="6">Putative NADPH oxidoreductase</fullName>
    </submittedName>
</protein>
<dbReference type="Gene3D" id="3.40.50.80">
    <property type="entry name" value="Nucleotide-binding domain of ferredoxin-NADP reductase (FNR) module"/>
    <property type="match status" value="1"/>
</dbReference>
<dbReference type="PROSITE" id="PS51085">
    <property type="entry name" value="2FE2S_FER_2"/>
    <property type="match status" value="1"/>
</dbReference>
<evidence type="ECO:0000256" key="2">
    <source>
        <dbReference type="ARBA" id="ARBA00022714"/>
    </source>
</evidence>
<evidence type="ECO:0000259" key="4">
    <source>
        <dbReference type="PROSITE" id="PS51085"/>
    </source>
</evidence>
<dbReference type="InterPro" id="IPR036010">
    <property type="entry name" value="2Fe-2S_ferredoxin-like_sf"/>
</dbReference>